<evidence type="ECO:0000256" key="4">
    <source>
        <dbReference type="SAM" id="SignalP"/>
    </source>
</evidence>
<accession>A0A1E2UML7</accession>
<dbReference type="SUPFAM" id="SSF55785">
    <property type="entry name" value="PYP-like sensor domain (PAS domain)"/>
    <property type="match status" value="1"/>
</dbReference>
<dbReference type="PROSITE" id="PS50887">
    <property type="entry name" value="GGDEF"/>
    <property type="match status" value="1"/>
</dbReference>
<dbReference type="CDD" id="cd01948">
    <property type="entry name" value="EAL"/>
    <property type="match status" value="1"/>
</dbReference>
<dbReference type="OrthoDB" id="9787514at2"/>
<dbReference type="GO" id="GO:0006355">
    <property type="term" value="P:regulation of DNA-templated transcription"/>
    <property type="evidence" value="ECO:0007669"/>
    <property type="project" value="InterPro"/>
</dbReference>
<keyword evidence="9" id="KW-1185">Reference proteome</keyword>
<dbReference type="InterPro" id="IPR043128">
    <property type="entry name" value="Rev_trsase/Diguanyl_cyclase"/>
</dbReference>
<proteinExistence type="predicted"/>
<evidence type="ECO:0000256" key="2">
    <source>
        <dbReference type="SAM" id="MobiDB-lite"/>
    </source>
</evidence>
<feature type="signal peptide" evidence="4">
    <location>
        <begin position="1"/>
        <end position="29"/>
    </location>
</feature>
<dbReference type="CDD" id="cd01949">
    <property type="entry name" value="GGDEF"/>
    <property type="match status" value="1"/>
</dbReference>
<dbReference type="NCBIfam" id="TIGR00254">
    <property type="entry name" value="GGDEF"/>
    <property type="match status" value="1"/>
</dbReference>
<dbReference type="Pfam" id="PF00990">
    <property type="entry name" value="GGDEF"/>
    <property type="match status" value="1"/>
</dbReference>
<dbReference type="InterPro" id="IPR003018">
    <property type="entry name" value="GAF"/>
</dbReference>
<evidence type="ECO:0000313" key="8">
    <source>
        <dbReference type="EMBL" id="ODB95970.1"/>
    </source>
</evidence>
<gene>
    <name evidence="8" type="ORF">A3196_03880</name>
</gene>
<dbReference type="InterPro" id="IPR035965">
    <property type="entry name" value="PAS-like_dom_sf"/>
</dbReference>
<feature type="chain" id="PRO_5009118991" description="Diguanylate cyclase" evidence="4">
    <location>
        <begin position="30"/>
        <end position="898"/>
    </location>
</feature>
<dbReference type="GO" id="GO:0003824">
    <property type="term" value="F:catalytic activity"/>
    <property type="evidence" value="ECO:0007669"/>
    <property type="project" value="UniProtKB-ARBA"/>
</dbReference>
<dbReference type="FunFam" id="3.30.70.270:FF:000001">
    <property type="entry name" value="Diguanylate cyclase domain protein"/>
    <property type="match status" value="1"/>
</dbReference>
<dbReference type="SUPFAM" id="SSF141868">
    <property type="entry name" value="EAL domain-like"/>
    <property type="match status" value="1"/>
</dbReference>
<dbReference type="EMBL" id="LVJZ01000003">
    <property type="protein sequence ID" value="ODB95970.1"/>
    <property type="molecule type" value="Genomic_DNA"/>
</dbReference>
<evidence type="ECO:0000256" key="3">
    <source>
        <dbReference type="SAM" id="Phobius"/>
    </source>
</evidence>
<dbReference type="InterPro" id="IPR000014">
    <property type="entry name" value="PAS"/>
</dbReference>
<dbReference type="STRING" id="1818881.A3196_03880"/>
<dbReference type="Gene3D" id="3.20.20.450">
    <property type="entry name" value="EAL domain"/>
    <property type="match status" value="1"/>
</dbReference>
<feature type="region of interest" description="Disordered" evidence="2">
    <location>
        <begin position="877"/>
        <end position="898"/>
    </location>
</feature>
<dbReference type="PANTHER" id="PTHR44757">
    <property type="entry name" value="DIGUANYLATE CYCLASE DGCP"/>
    <property type="match status" value="1"/>
</dbReference>
<name>A0A1E2UML7_9GAMM</name>
<dbReference type="InterPro" id="IPR052155">
    <property type="entry name" value="Biofilm_reg_signaling"/>
</dbReference>
<dbReference type="PANTHER" id="PTHR44757:SF4">
    <property type="entry name" value="DIGUANYLATE CYCLASE DGCE-RELATED"/>
    <property type="match status" value="1"/>
</dbReference>
<keyword evidence="3" id="KW-0812">Transmembrane</keyword>
<dbReference type="Gene3D" id="3.30.450.20">
    <property type="entry name" value="PAS domain"/>
    <property type="match status" value="1"/>
</dbReference>
<protein>
    <recommendedName>
        <fullName evidence="10">Diguanylate cyclase</fullName>
    </recommendedName>
</protein>
<dbReference type="SMART" id="SM00267">
    <property type="entry name" value="GGDEF"/>
    <property type="match status" value="1"/>
</dbReference>
<evidence type="ECO:0000259" key="5">
    <source>
        <dbReference type="PROSITE" id="PS50112"/>
    </source>
</evidence>
<evidence type="ECO:0000313" key="9">
    <source>
        <dbReference type="Proteomes" id="UP000094849"/>
    </source>
</evidence>
<dbReference type="Pfam" id="PF13185">
    <property type="entry name" value="GAF_2"/>
    <property type="match status" value="1"/>
</dbReference>
<dbReference type="RefSeq" id="WP_069015268.1">
    <property type="nucleotide sequence ID" value="NZ_LVJW01000006.1"/>
</dbReference>
<organism evidence="8 9">
    <name type="scientific">Candidatus Thiodiazotropha endoloripes</name>
    <dbReference type="NCBI Taxonomy" id="1818881"/>
    <lineage>
        <taxon>Bacteria</taxon>
        <taxon>Pseudomonadati</taxon>
        <taxon>Pseudomonadota</taxon>
        <taxon>Gammaproteobacteria</taxon>
        <taxon>Chromatiales</taxon>
        <taxon>Sedimenticolaceae</taxon>
        <taxon>Candidatus Thiodiazotropha</taxon>
    </lineage>
</organism>
<feature type="domain" description="GGDEF" evidence="7">
    <location>
        <begin position="491"/>
        <end position="624"/>
    </location>
</feature>
<evidence type="ECO:0008006" key="10">
    <source>
        <dbReference type="Google" id="ProtNLM"/>
    </source>
</evidence>
<evidence type="ECO:0000259" key="7">
    <source>
        <dbReference type="PROSITE" id="PS50887"/>
    </source>
</evidence>
<evidence type="ECO:0000259" key="6">
    <source>
        <dbReference type="PROSITE" id="PS50883"/>
    </source>
</evidence>
<dbReference type="InterPro" id="IPR013767">
    <property type="entry name" value="PAS_fold"/>
</dbReference>
<dbReference type="SMART" id="SM00052">
    <property type="entry name" value="EAL"/>
    <property type="match status" value="1"/>
</dbReference>
<reference evidence="8 9" key="1">
    <citation type="submission" date="2016-03" db="EMBL/GenBank/DDBJ databases">
        <title>Chemosynthetic sulphur-oxidizing symbionts of marine invertebrate animals are capable of nitrogen fixation.</title>
        <authorList>
            <person name="Petersen J.M."/>
            <person name="Kemper A."/>
            <person name="Gruber-Vodicka H."/>
            <person name="Cardini U."/>
            <person name="Geest Mvander."/>
            <person name="Kleiner M."/>
            <person name="Bulgheresi S."/>
            <person name="Fussmann M."/>
            <person name="Herbold C."/>
            <person name="Seah B.K.B."/>
            <person name="Antony C.Paul."/>
            <person name="Liu D."/>
            <person name="Belitz A."/>
            <person name="Weber M."/>
        </authorList>
    </citation>
    <scope>NUCLEOTIDE SEQUENCE [LARGE SCALE GENOMIC DNA]</scope>
    <source>
        <strain evidence="8">G_D</strain>
    </source>
</reference>
<dbReference type="InterPro" id="IPR035919">
    <property type="entry name" value="EAL_sf"/>
</dbReference>
<dbReference type="CDD" id="cd00130">
    <property type="entry name" value="PAS"/>
    <property type="match status" value="1"/>
</dbReference>
<dbReference type="InterPro" id="IPR029016">
    <property type="entry name" value="GAF-like_dom_sf"/>
</dbReference>
<dbReference type="Pfam" id="PF00989">
    <property type="entry name" value="PAS"/>
    <property type="match status" value="1"/>
</dbReference>
<keyword evidence="4" id="KW-0732">Signal</keyword>
<comment type="caution">
    <text evidence="8">The sequence shown here is derived from an EMBL/GenBank/DDBJ whole genome shotgun (WGS) entry which is preliminary data.</text>
</comment>
<dbReference type="PROSITE" id="PS50112">
    <property type="entry name" value="PAS"/>
    <property type="match status" value="1"/>
</dbReference>
<dbReference type="NCBIfam" id="TIGR00229">
    <property type="entry name" value="sensory_box"/>
    <property type="match status" value="1"/>
</dbReference>
<dbReference type="Gene3D" id="3.30.450.40">
    <property type="match status" value="1"/>
</dbReference>
<dbReference type="InterPro" id="IPR029787">
    <property type="entry name" value="Nucleotide_cyclase"/>
</dbReference>
<keyword evidence="3" id="KW-0472">Membrane</keyword>
<dbReference type="InterPro" id="IPR001633">
    <property type="entry name" value="EAL_dom"/>
</dbReference>
<dbReference type="PROSITE" id="PS50883">
    <property type="entry name" value="EAL"/>
    <property type="match status" value="1"/>
</dbReference>
<comment type="cofactor">
    <cofactor evidence="1">
        <name>Mg(2+)</name>
        <dbReference type="ChEBI" id="CHEBI:18420"/>
    </cofactor>
</comment>
<feature type="transmembrane region" description="Helical" evidence="3">
    <location>
        <begin position="65"/>
        <end position="87"/>
    </location>
</feature>
<evidence type="ECO:0000256" key="1">
    <source>
        <dbReference type="ARBA" id="ARBA00001946"/>
    </source>
</evidence>
<keyword evidence="3" id="KW-1133">Transmembrane helix</keyword>
<dbReference type="Proteomes" id="UP000094849">
    <property type="component" value="Unassembled WGS sequence"/>
</dbReference>
<dbReference type="AlphaFoldDB" id="A0A1E2UML7"/>
<sequence>MQLILKVVVSFSALLAVTLLMPDAQQLHANTSLDGNTTALQSTAQIKSGTISPKVNYLPESLSGVQAGVLLIGGVVVIGLLLMIRLIKSRWESSIQRYEEIARSLSEGNYLAVTRLPVEGRLAPISRVLRQLVSENFLYQQTINQQKRVYSALSETSKMVLRNPPPLVMFEHACEIAVNFGGFTAAWVGEVDIEAKLLHPVACAGIPKERLKVCKFDLDLTDPEGDSPLATAVYGKCASVIDRIDPDVGKTTWHRLAQSSGGQSVAVFPIVVNHDVIAAFTLYADGPEYFTQTIHDLLDEMVSNFAFAIENHERSQAHQLAHNSLEESSKQLTEANKQLSMLLESTGEGIFGVDENDNCTFINKAGAEMLGYTQQELINKPIHKQVRMFDESGLSFNSRVVEQGDPVRVRDESFQRQNETLFPVEYSTYPIMEHRQFKGSVTVFRDVTSSRSMMREMRFLATHDSLTHLLNRHAFDQRLRQAFSDSKEHNAQHVLLYMDLDQFKLVNDTCGHVAGDMMLRQLSHRLQRTIGENDVLARLGGDEFGLLMENSNLQQATQMANLISSTVKAFRFSWEGRSFTTGVSIGIVAIGPKTESPHNALSAADAACYVAKDMGRNRIHVYQPYDEEINRQQGEMHLVTKIESAIDQRRFSLLQQPIMSLNSSAIGDEHIELLVRMQDEEGTMIMPGTFIPAAERYNIMHSVDRWVIGEAFRWLSENRERLEELSLCAINLSGQSLGESTLHEYILEQLRHYGLPAEKISFEITETAVVSRLDQATRFISLLKRRGFRFALDDFGTGMSSFAYLKHLPVDYLKIDGSFVRNMMNDPVDRAMVESINHIGHLMGLKTIAEYVEDDQTLEQLIDIGVDYAQGYGVVQPMPLSDSGSDSDRQNISPGTIH</sequence>
<dbReference type="SMART" id="SM00091">
    <property type="entry name" value="PAS"/>
    <property type="match status" value="1"/>
</dbReference>
<feature type="domain" description="PAS" evidence="5">
    <location>
        <begin position="335"/>
        <end position="380"/>
    </location>
</feature>
<dbReference type="Gene3D" id="3.30.70.270">
    <property type="match status" value="1"/>
</dbReference>
<dbReference type="SUPFAM" id="SSF55073">
    <property type="entry name" value="Nucleotide cyclase"/>
    <property type="match status" value="1"/>
</dbReference>
<feature type="domain" description="EAL" evidence="6">
    <location>
        <begin position="635"/>
        <end position="891"/>
    </location>
</feature>
<dbReference type="Pfam" id="PF00563">
    <property type="entry name" value="EAL"/>
    <property type="match status" value="1"/>
</dbReference>
<dbReference type="InterPro" id="IPR000160">
    <property type="entry name" value="GGDEF_dom"/>
</dbReference>
<dbReference type="SUPFAM" id="SSF55781">
    <property type="entry name" value="GAF domain-like"/>
    <property type="match status" value="1"/>
</dbReference>